<reference evidence="4" key="1">
    <citation type="journal article" date="2019" name="Int. J. Syst. Evol. Microbiol.">
        <title>The Global Catalogue of Microorganisms (GCM) 10K type strain sequencing project: providing services to taxonomists for standard genome sequencing and annotation.</title>
        <authorList>
            <consortium name="The Broad Institute Genomics Platform"/>
            <consortium name="The Broad Institute Genome Sequencing Center for Infectious Disease"/>
            <person name="Wu L."/>
            <person name="Ma J."/>
        </authorList>
    </citation>
    <scope>NUCLEOTIDE SEQUENCE [LARGE SCALE GENOMIC DNA]</scope>
    <source>
        <strain evidence="4">CGMCC 1.16026</strain>
    </source>
</reference>
<dbReference type="CDD" id="cd17894">
    <property type="entry name" value="ASADH_USG1_N"/>
    <property type="match status" value="1"/>
</dbReference>
<feature type="domain" description="Semialdehyde dehydrogenase NAD-binding" evidence="2">
    <location>
        <begin position="7"/>
        <end position="120"/>
    </location>
</feature>
<dbReference type="SUPFAM" id="SSF51735">
    <property type="entry name" value="NAD(P)-binding Rossmann-fold domains"/>
    <property type="match status" value="1"/>
</dbReference>
<evidence type="ECO:0000313" key="3">
    <source>
        <dbReference type="EMBL" id="MFC6644092.1"/>
    </source>
</evidence>
<dbReference type="SUPFAM" id="SSF55347">
    <property type="entry name" value="Glyceraldehyde-3-phosphate dehydrogenase-like, C-terminal domain"/>
    <property type="match status" value="1"/>
</dbReference>
<dbReference type="Proteomes" id="UP001596391">
    <property type="component" value="Unassembled WGS sequence"/>
</dbReference>
<dbReference type="InterPro" id="IPR000534">
    <property type="entry name" value="Semialdehyde_DH_NAD-bd"/>
</dbReference>
<dbReference type="CDD" id="cd18129">
    <property type="entry name" value="ASADH_C_USG1_like"/>
    <property type="match status" value="1"/>
</dbReference>
<evidence type="ECO:0000313" key="4">
    <source>
        <dbReference type="Proteomes" id="UP001596391"/>
    </source>
</evidence>
<comment type="similarity">
    <text evidence="1">Belongs to the aspartate-semialdehyde dehydrogenase family.</text>
</comment>
<keyword evidence="4" id="KW-1185">Reference proteome</keyword>
<organism evidence="3 4">
    <name type="scientific">Granulicella cerasi</name>
    <dbReference type="NCBI Taxonomy" id="741063"/>
    <lineage>
        <taxon>Bacteria</taxon>
        <taxon>Pseudomonadati</taxon>
        <taxon>Acidobacteriota</taxon>
        <taxon>Terriglobia</taxon>
        <taxon>Terriglobales</taxon>
        <taxon>Acidobacteriaceae</taxon>
        <taxon>Granulicella</taxon>
    </lineage>
</organism>
<name>A0ABW1Z6J5_9BACT</name>
<proteinExistence type="inferred from homology"/>
<dbReference type="Gene3D" id="3.40.50.720">
    <property type="entry name" value="NAD(P)-binding Rossmann-like Domain"/>
    <property type="match status" value="1"/>
</dbReference>
<dbReference type="EMBL" id="JBHSWI010000001">
    <property type="protein sequence ID" value="MFC6644092.1"/>
    <property type="molecule type" value="Genomic_DNA"/>
</dbReference>
<dbReference type="InterPro" id="IPR036291">
    <property type="entry name" value="NAD(P)-bd_dom_sf"/>
</dbReference>
<accession>A0ABW1Z6J5</accession>
<dbReference type="PANTHER" id="PTHR46278:SF2">
    <property type="entry name" value="ASPARTATE-SEMIALDEHYDE DEHYDROGENASE"/>
    <property type="match status" value="1"/>
</dbReference>
<dbReference type="Gene3D" id="3.30.360.10">
    <property type="entry name" value="Dihydrodipicolinate Reductase, domain 2"/>
    <property type="match status" value="1"/>
</dbReference>
<evidence type="ECO:0000259" key="2">
    <source>
        <dbReference type="SMART" id="SM00859"/>
    </source>
</evidence>
<dbReference type="PANTHER" id="PTHR46278">
    <property type="entry name" value="DEHYDROGENASE, PUTATIVE-RELATED"/>
    <property type="match status" value="1"/>
</dbReference>
<dbReference type="PIRSF" id="PIRSF000148">
    <property type="entry name" value="ASA_dh"/>
    <property type="match status" value="1"/>
</dbReference>
<protein>
    <submittedName>
        <fullName evidence="3">Segregation protein B</fullName>
    </submittedName>
</protein>
<dbReference type="RefSeq" id="WP_263370530.1">
    <property type="nucleotide sequence ID" value="NZ_JAGSYD010000002.1"/>
</dbReference>
<dbReference type="Pfam" id="PF01118">
    <property type="entry name" value="Semialdhyde_dh"/>
    <property type="match status" value="1"/>
</dbReference>
<evidence type="ECO:0000256" key="1">
    <source>
        <dbReference type="ARBA" id="ARBA00010584"/>
    </source>
</evidence>
<dbReference type="SMART" id="SM00859">
    <property type="entry name" value="Semialdhyde_dh"/>
    <property type="match status" value="1"/>
</dbReference>
<sequence length="330" mass="34437">MAAKFARAVIVGATTPLGKELAEQLNAATHMAWDLVLLDGDAAGQVTAAGDEALVVQPITADGFDGADIIFFATESSLTREHWKAAVGKGAGIVDLSGALTAEDGALLLTPLLYNSLDLAANVTTTAHPAAWMLARTLSGLPTNAAVTATVLLPASIHGAAAMDELHAQTVALLSFQSMPSEIFGGQSAFTLRDAFGEGAKANFAAQEQQVNLDLQRLGKALSIELQAVQAPVFHGVTASLFIDAPVGFDLDAWLKSLPSDEIQVLTGDEEVSNQSANGQSTILVRTKLATGSRKGVWLWLAADNLQAAARNALFNAEKLLQLRPSSTVQ</sequence>
<gene>
    <name evidence="3" type="ORF">ACFQBQ_00470</name>
</gene>
<comment type="caution">
    <text evidence="3">The sequence shown here is derived from an EMBL/GenBank/DDBJ whole genome shotgun (WGS) entry which is preliminary data.</text>
</comment>